<evidence type="ECO:0000256" key="2">
    <source>
        <dbReference type="ARBA" id="ARBA00006432"/>
    </source>
</evidence>
<dbReference type="GO" id="GO:0008610">
    <property type="term" value="P:lipid biosynthetic process"/>
    <property type="evidence" value="ECO:0007669"/>
    <property type="project" value="UniProtKB-ARBA"/>
</dbReference>
<dbReference type="Gene3D" id="1.10.10.1830">
    <property type="entry name" value="Non-ribosomal peptide synthase, adenylation domain"/>
    <property type="match status" value="1"/>
</dbReference>
<dbReference type="FunFam" id="1.10.1200.10:FF:000005">
    <property type="entry name" value="Nonribosomal peptide synthetase 1"/>
    <property type="match status" value="1"/>
</dbReference>
<dbReference type="SUPFAM" id="SSF52777">
    <property type="entry name" value="CoA-dependent acyltransferases"/>
    <property type="match status" value="2"/>
</dbReference>
<dbReference type="InterPro" id="IPR020845">
    <property type="entry name" value="AMP-binding_CS"/>
</dbReference>
<dbReference type="PANTHER" id="PTHR45527:SF1">
    <property type="entry name" value="FATTY ACID SYNTHASE"/>
    <property type="match status" value="1"/>
</dbReference>
<dbReference type="Pfam" id="PF00501">
    <property type="entry name" value="AMP-binding"/>
    <property type="match status" value="1"/>
</dbReference>
<keyword evidence="5" id="KW-0175">Coiled coil</keyword>
<dbReference type="GO" id="GO:0043041">
    <property type="term" value="P:amino acid activation for nonribosomal peptide biosynthetic process"/>
    <property type="evidence" value="ECO:0007669"/>
    <property type="project" value="TreeGrafter"/>
</dbReference>
<dbReference type="SUPFAM" id="SSF47336">
    <property type="entry name" value="ACP-like"/>
    <property type="match status" value="1"/>
</dbReference>
<dbReference type="Gene3D" id="3.30.559.10">
    <property type="entry name" value="Chloramphenicol acetyltransferase-like domain"/>
    <property type="match status" value="1"/>
</dbReference>
<dbReference type="InterPro" id="IPR020806">
    <property type="entry name" value="PKS_PP-bd"/>
</dbReference>
<dbReference type="InterPro" id="IPR023213">
    <property type="entry name" value="CAT-like_dom_sf"/>
</dbReference>
<dbReference type="PROSITE" id="PS00455">
    <property type="entry name" value="AMP_BINDING"/>
    <property type="match status" value="1"/>
</dbReference>
<dbReference type="SMART" id="SM00823">
    <property type="entry name" value="PKS_PP"/>
    <property type="match status" value="1"/>
</dbReference>
<dbReference type="InterPro" id="IPR041464">
    <property type="entry name" value="TubC_N"/>
</dbReference>
<dbReference type="AlphaFoldDB" id="A0A2T1LUC4"/>
<dbReference type="RefSeq" id="WP_106458280.1">
    <property type="nucleotide sequence ID" value="NZ_PXOH01000023.1"/>
</dbReference>
<dbReference type="FunFam" id="3.40.50.980:FF:000001">
    <property type="entry name" value="Non-ribosomal peptide synthetase"/>
    <property type="match status" value="1"/>
</dbReference>
<dbReference type="InterPro" id="IPR009081">
    <property type="entry name" value="PP-bd_ACP"/>
</dbReference>
<dbReference type="InterPro" id="IPR000873">
    <property type="entry name" value="AMP-dep_synth/lig_dom"/>
</dbReference>
<keyword evidence="8" id="KW-1185">Reference proteome</keyword>
<protein>
    <submittedName>
        <fullName evidence="7">Non-ribosomal peptide synthetase</fullName>
    </submittedName>
</protein>
<evidence type="ECO:0000256" key="3">
    <source>
        <dbReference type="ARBA" id="ARBA00022450"/>
    </source>
</evidence>
<gene>
    <name evidence="7" type="ORF">C7H19_17865</name>
</gene>
<evidence type="ECO:0000256" key="5">
    <source>
        <dbReference type="SAM" id="Coils"/>
    </source>
</evidence>
<dbReference type="SUPFAM" id="SSF56801">
    <property type="entry name" value="Acetyl-CoA synthetase-like"/>
    <property type="match status" value="1"/>
</dbReference>
<dbReference type="InterPro" id="IPR045851">
    <property type="entry name" value="AMP-bd_C_sf"/>
</dbReference>
<dbReference type="GO" id="GO:0005737">
    <property type="term" value="C:cytoplasm"/>
    <property type="evidence" value="ECO:0007669"/>
    <property type="project" value="TreeGrafter"/>
</dbReference>
<dbReference type="PROSITE" id="PS50075">
    <property type="entry name" value="CARRIER"/>
    <property type="match status" value="1"/>
</dbReference>
<dbReference type="InterPro" id="IPR029058">
    <property type="entry name" value="AB_hydrolase_fold"/>
</dbReference>
<proteinExistence type="inferred from homology"/>
<dbReference type="FunFam" id="3.30.300.30:FF:000010">
    <property type="entry name" value="Enterobactin synthetase component F"/>
    <property type="match status" value="1"/>
</dbReference>
<dbReference type="Pfam" id="PF13193">
    <property type="entry name" value="AMP-binding_C"/>
    <property type="match status" value="1"/>
</dbReference>
<dbReference type="CDD" id="cd17652">
    <property type="entry name" value="A_NRPS_CmdD_like"/>
    <property type="match status" value="1"/>
</dbReference>
<dbReference type="InterPro" id="IPR025110">
    <property type="entry name" value="AMP-bd_C"/>
</dbReference>
<dbReference type="Gene3D" id="3.30.300.30">
    <property type="match status" value="1"/>
</dbReference>
<comment type="caution">
    <text evidence="7">The sequence shown here is derived from an EMBL/GenBank/DDBJ whole genome shotgun (WGS) entry which is preliminary data.</text>
</comment>
<name>A0A2T1LUC4_9CHRO</name>
<dbReference type="Pfam" id="PF00668">
    <property type="entry name" value="Condensation"/>
    <property type="match status" value="1"/>
</dbReference>
<evidence type="ECO:0000313" key="7">
    <source>
        <dbReference type="EMBL" id="PSF35010.1"/>
    </source>
</evidence>
<dbReference type="GO" id="GO:0003824">
    <property type="term" value="F:catalytic activity"/>
    <property type="evidence" value="ECO:0007669"/>
    <property type="project" value="InterPro"/>
</dbReference>
<reference evidence="7 8" key="2">
    <citation type="submission" date="2018-03" db="EMBL/GenBank/DDBJ databases">
        <authorList>
            <person name="Keele B.F."/>
        </authorList>
    </citation>
    <scope>NUCLEOTIDE SEQUENCE [LARGE SCALE GENOMIC DNA]</scope>
    <source>
        <strain evidence="7 8">CCALA 016</strain>
    </source>
</reference>
<evidence type="ECO:0000256" key="1">
    <source>
        <dbReference type="ARBA" id="ARBA00001957"/>
    </source>
</evidence>
<dbReference type="CDD" id="cd19531">
    <property type="entry name" value="LCL_NRPS-like"/>
    <property type="match status" value="1"/>
</dbReference>
<dbReference type="InterPro" id="IPR001242">
    <property type="entry name" value="Condensation_dom"/>
</dbReference>
<feature type="coiled-coil region" evidence="5">
    <location>
        <begin position="155"/>
        <end position="182"/>
    </location>
</feature>
<evidence type="ECO:0000259" key="6">
    <source>
        <dbReference type="PROSITE" id="PS50075"/>
    </source>
</evidence>
<evidence type="ECO:0000313" key="8">
    <source>
        <dbReference type="Proteomes" id="UP000239001"/>
    </source>
</evidence>
<sequence>MKTIDEFLSSLYRLNVKLWLEDEQLCYSAPEDVLTPELSQQLQERKAEILDFFQQTQLAFGQSFQAIQPVSRLEPLPLSFAQARLWFLEQLQTGSAIYNIPTAYRVQGSLNLALLKQCFNEIVRRHETLRTNFTLVEGQPVQVISETFSLEFPIIDLVKLSLDEQEKEIQRLANQEAQKNFDLAHDLLIRVTLVKLNETEHVVLLTLHHIIADGWSMEILIKELAILYEAFSKKQPSPLPELTIQYADFAVWQRQWLQGNRLQTQLAYWKKQLQGTLSVLQLPTDYPRARVQSFRGEHQTFSLSETLTQKLKILSQRENTTLFTTLLAAFKVLLYRYTGQDDIIVGSPIANRHRKETEWLIGFFVNTLVLRSHLSGNLTFKGLLHQIRETILEAYDHQDVPFEKLVEELQPERDLSYSPLFQVKFRLENSAPDAIELPSLTLSPLQQTYSTAKLDLSLDLYHTPSGIVGAFEYNKDLFAPETIGRMIGHYCTLLESITQNPDAELWELSLLTSAEQEQILFEWNQTKTPYTQDLCFHQIFEQQVEKTPLNIALVFEEQQLTYDELNRRSNQLAHYLQKLGVKPEIKVGIYLERSIEMIVALLGIMKAGGAYVPLDPVYKSDRISLMLADAHTSVVITSQKLLTELPDYDKEIICLDRDWNQIASESEENPSRDATGHVCTTQNLAYLIYTSGSTGIPKGVLISHEGLVNLTEDKIRVCDVHRDSCVLQFFSFSFDASIPEIIMALGSGGKLCLAKVEILPGPNLLKLIREQAVTHITITPSALAILPVEELPSLKMVLVGGEAPSPELINNWSKERIFINAYGPTEVTVNASMVQCGNGHSILPTIRPSANKQLYILDPYLQPVPVGVLGELYIAGVGLARGYHNQSEKTALAFVPNPFGEGRMYKTGDLAYYLPDGRIKLCSRIDNQVKIRGFRIELGEIEALLNQHPQVQTSIVTVREDSRLIGYYVIEAESNITANELRGFLRDKLPAYMIPSALVELDTLPLTPNGKIDYRALPEPDRIRSSEIEYLAPRTPFEETLTRIFMQVLGIEQISIHDDFFDLGGHSLLATQLIAQSLQAFQVELSVIDLFEAPTVAQLAQRIEKRQILTQIQGESLENEEEREEIEF</sequence>
<feature type="domain" description="Carrier" evidence="6">
    <location>
        <begin position="1032"/>
        <end position="1107"/>
    </location>
</feature>
<reference evidence="7 8" key="1">
    <citation type="submission" date="2018-03" db="EMBL/GenBank/DDBJ databases">
        <title>The ancient ancestry and fast evolution of plastids.</title>
        <authorList>
            <person name="Moore K.R."/>
            <person name="Magnabosco C."/>
            <person name="Momper L."/>
            <person name="Gold D.A."/>
            <person name="Bosak T."/>
            <person name="Fournier G.P."/>
        </authorList>
    </citation>
    <scope>NUCLEOTIDE SEQUENCE [LARGE SCALE GENOMIC DNA]</scope>
    <source>
        <strain evidence="7 8">CCALA 016</strain>
    </source>
</reference>
<dbReference type="NCBIfam" id="TIGR01733">
    <property type="entry name" value="AA-adenyl-dom"/>
    <property type="match status" value="1"/>
</dbReference>
<dbReference type="Gene3D" id="3.40.50.980">
    <property type="match status" value="2"/>
</dbReference>
<dbReference type="InterPro" id="IPR044894">
    <property type="entry name" value="TubC_N_sf"/>
</dbReference>
<dbReference type="FunFam" id="3.30.559.10:FF:000012">
    <property type="entry name" value="Non-ribosomal peptide synthetase"/>
    <property type="match status" value="1"/>
</dbReference>
<dbReference type="Proteomes" id="UP000239001">
    <property type="component" value="Unassembled WGS sequence"/>
</dbReference>
<comment type="cofactor">
    <cofactor evidence="1">
        <name>pantetheine 4'-phosphate</name>
        <dbReference type="ChEBI" id="CHEBI:47942"/>
    </cofactor>
</comment>
<dbReference type="InterPro" id="IPR036736">
    <property type="entry name" value="ACP-like_sf"/>
</dbReference>
<accession>A0A2T1LUC4</accession>
<organism evidence="7 8">
    <name type="scientific">Aphanothece hegewaldii CCALA 016</name>
    <dbReference type="NCBI Taxonomy" id="2107694"/>
    <lineage>
        <taxon>Bacteria</taxon>
        <taxon>Bacillati</taxon>
        <taxon>Cyanobacteriota</taxon>
        <taxon>Cyanophyceae</taxon>
        <taxon>Oscillatoriophycideae</taxon>
        <taxon>Chroococcales</taxon>
        <taxon>Aphanothecaceae</taxon>
        <taxon>Aphanothece</taxon>
    </lineage>
</organism>
<dbReference type="FunFam" id="3.40.50.12780:FF:000012">
    <property type="entry name" value="Non-ribosomal peptide synthetase"/>
    <property type="match status" value="1"/>
</dbReference>
<dbReference type="GO" id="GO:0044550">
    <property type="term" value="P:secondary metabolite biosynthetic process"/>
    <property type="evidence" value="ECO:0007669"/>
    <property type="project" value="UniProtKB-ARBA"/>
</dbReference>
<dbReference type="Gene3D" id="3.30.559.30">
    <property type="entry name" value="Nonribosomal peptide synthetase, condensation domain"/>
    <property type="match status" value="1"/>
</dbReference>
<comment type="similarity">
    <text evidence="2">Belongs to the ATP-dependent AMP-binding enzyme family.</text>
</comment>
<dbReference type="OrthoDB" id="9757538at2"/>
<evidence type="ECO:0000256" key="4">
    <source>
        <dbReference type="ARBA" id="ARBA00022553"/>
    </source>
</evidence>
<keyword evidence="3" id="KW-0596">Phosphopantetheine</keyword>
<dbReference type="Pfam" id="PF00550">
    <property type="entry name" value="PP-binding"/>
    <property type="match status" value="1"/>
</dbReference>
<dbReference type="InterPro" id="IPR010071">
    <property type="entry name" value="AA_adenyl_dom"/>
</dbReference>
<dbReference type="Gene3D" id="2.30.38.10">
    <property type="entry name" value="Luciferase, Domain 3"/>
    <property type="match status" value="1"/>
</dbReference>
<dbReference type="Gene3D" id="3.40.50.1820">
    <property type="entry name" value="alpha/beta hydrolase"/>
    <property type="match status" value="1"/>
</dbReference>
<dbReference type="Pfam" id="PF18563">
    <property type="entry name" value="TubC_N"/>
    <property type="match status" value="1"/>
</dbReference>
<keyword evidence="4" id="KW-0597">Phosphoprotein</keyword>
<dbReference type="PANTHER" id="PTHR45527">
    <property type="entry name" value="NONRIBOSOMAL PEPTIDE SYNTHETASE"/>
    <property type="match status" value="1"/>
</dbReference>
<dbReference type="GO" id="GO:0031177">
    <property type="term" value="F:phosphopantetheine binding"/>
    <property type="evidence" value="ECO:0007669"/>
    <property type="project" value="InterPro"/>
</dbReference>
<dbReference type="EMBL" id="PXOH01000023">
    <property type="protein sequence ID" value="PSF35010.1"/>
    <property type="molecule type" value="Genomic_DNA"/>
</dbReference>